<dbReference type="Proteomes" id="UP000193380">
    <property type="component" value="Unassembled WGS sequence"/>
</dbReference>
<reference evidence="3" key="2">
    <citation type="submission" date="2014-03" db="EMBL/GenBank/DDBJ databases">
        <authorList>
            <person name="Genoscope - CEA"/>
        </authorList>
    </citation>
    <scope>NUCLEOTIDE SEQUENCE</scope>
</reference>
<feature type="coiled-coil region" evidence="2">
    <location>
        <begin position="58"/>
        <end position="129"/>
    </location>
</feature>
<reference evidence="3" key="1">
    <citation type="journal article" date="2014" name="Nat. Commun.">
        <title>The rainbow trout genome provides novel insights into evolution after whole-genome duplication in vertebrates.</title>
        <authorList>
            <person name="Berthelot C."/>
            <person name="Brunet F."/>
            <person name="Chalopin D."/>
            <person name="Juanchich A."/>
            <person name="Bernard M."/>
            <person name="Noel B."/>
            <person name="Bento P."/>
            <person name="Da Silva C."/>
            <person name="Labadie K."/>
            <person name="Alberti A."/>
            <person name="Aury J.M."/>
            <person name="Louis A."/>
            <person name="Dehais P."/>
            <person name="Bardou P."/>
            <person name="Montfort J."/>
            <person name="Klopp C."/>
            <person name="Cabau C."/>
            <person name="Gaspin C."/>
            <person name="Thorgaard G.H."/>
            <person name="Boussaha M."/>
            <person name="Quillet E."/>
            <person name="Guyomard R."/>
            <person name="Galiana D."/>
            <person name="Bobe J."/>
            <person name="Volff J.N."/>
            <person name="Genet C."/>
            <person name="Wincker P."/>
            <person name="Jaillon O."/>
            <person name="Roest Crollius H."/>
            <person name="Guiguen Y."/>
        </authorList>
    </citation>
    <scope>NUCLEOTIDE SEQUENCE [LARGE SCALE GENOMIC DNA]</scope>
</reference>
<proteinExistence type="predicted"/>
<dbReference type="PANTHER" id="PTHR24200:SF14">
    <property type="entry name" value="MICROTUBULE-ASSOCIATED TUMOR SUPPRESSOR CANDIDATE 2"/>
    <property type="match status" value="1"/>
</dbReference>
<dbReference type="PANTHER" id="PTHR24200">
    <property type="entry name" value="TOUCAN, ISOFORM A"/>
    <property type="match status" value="1"/>
</dbReference>
<accession>A0A060Z0N2</accession>
<dbReference type="InterPro" id="IPR051293">
    <property type="entry name" value="MTUS1/CCDC69"/>
</dbReference>
<name>A0A060Z0N2_ONCMY</name>
<evidence type="ECO:0000256" key="1">
    <source>
        <dbReference type="ARBA" id="ARBA00023054"/>
    </source>
</evidence>
<keyword evidence="1 2" id="KW-0175">Coiled coil</keyword>
<dbReference type="PaxDb" id="8022-A0A060Z0N2"/>
<protein>
    <submittedName>
        <fullName evidence="3">Uncharacterized protein</fullName>
    </submittedName>
</protein>
<evidence type="ECO:0000313" key="4">
    <source>
        <dbReference type="Proteomes" id="UP000193380"/>
    </source>
</evidence>
<dbReference type="EMBL" id="FR918749">
    <property type="protein sequence ID" value="CDQ94835.1"/>
    <property type="molecule type" value="Genomic_DNA"/>
</dbReference>
<dbReference type="AlphaFoldDB" id="A0A060Z0N2"/>
<evidence type="ECO:0000256" key="2">
    <source>
        <dbReference type="SAM" id="Coils"/>
    </source>
</evidence>
<gene>
    <name evidence="3" type="ORF">GSONMT00004728001</name>
</gene>
<organism evidence="3 4">
    <name type="scientific">Oncorhynchus mykiss</name>
    <name type="common">Rainbow trout</name>
    <name type="synonym">Salmo gairdneri</name>
    <dbReference type="NCBI Taxonomy" id="8022"/>
    <lineage>
        <taxon>Eukaryota</taxon>
        <taxon>Metazoa</taxon>
        <taxon>Chordata</taxon>
        <taxon>Craniata</taxon>
        <taxon>Vertebrata</taxon>
        <taxon>Euteleostomi</taxon>
        <taxon>Actinopterygii</taxon>
        <taxon>Neopterygii</taxon>
        <taxon>Teleostei</taxon>
        <taxon>Protacanthopterygii</taxon>
        <taxon>Salmoniformes</taxon>
        <taxon>Salmonidae</taxon>
        <taxon>Salmoninae</taxon>
        <taxon>Oncorhynchus</taxon>
    </lineage>
</organism>
<dbReference type="GO" id="GO:0005634">
    <property type="term" value="C:nucleus"/>
    <property type="evidence" value="ECO:0007669"/>
    <property type="project" value="TreeGrafter"/>
</dbReference>
<sequence>MESRYILNHLENVKIPSNYTILLLYVSSSLNPPPPNASSVSRWEILQQDKGELERRFERELEGLRAQQQSELGRLEERLRQYHSLEIQRLEAQRQEQLERLRTQQLEQMEEVTENHEEALTEMENNHNDTLVTLKEEHARTVKSTFIKY</sequence>
<dbReference type="GO" id="GO:0008017">
    <property type="term" value="F:microtubule binding"/>
    <property type="evidence" value="ECO:0007669"/>
    <property type="project" value="TreeGrafter"/>
</dbReference>
<dbReference type="GO" id="GO:0005737">
    <property type="term" value="C:cytoplasm"/>
    <property type="evidence" value="ECO:0007669"/>
    <property type="project" value="TreeGrafter"/>
</dbReference>
<dbReference type="STRING" id="8022.A0A060Z0N2"/>
<evidence type="ECO:0000313" key="3">
    <source>
        <dbReference type="EMBL" id="CDQ94835.1"/>
    </source>
</evidence>